<keyword evidence="4" id="KW-1003">Cell membrane</keyword>
<dbReference type="Proteomes" id="UP000503251">
    <property type="component" value="Chromosome"/>
</dbReference>
<evidence type="ECO:0000313" key="10">
    <source>
        <dbReference type="EMBL" id="TVM32317.1"/>
    </source>
</evidence>
<dbReference type="PANTHER" id="PTHR34979">
    <property type="entry name" value="INNER MEMBRANE PROTEIN YGAZ"/>
    <property type="match status" value="1"/>
</dbReference>
<keyword evidence="12" id="KW-1185">Reference proteome</keyword>
<comment type="similarity">
    <text evidence="2">Belongs to the AzlC family.</text>
</comment>
<dbReference type="GO" id="GO:0005886">
    <property type="term" value="C:plasma membrane"/>
    <property type="evidence" value="ECO:0007669"/>
    <property type="project" value="UniProtKB-SubCell"/>
</dbReference>
<feature type="transmembrane region" description="Helical" evidence="8">
    <location>
        <begin position="169"/>
        <end position="195"/>
    </location>
</feature>
<dbReference type="PANTHER" id="PTHR34979:SF1">
    <property type="entry name" value="INNER MEMBRANE PROTEIN YGAZ"/>
    <property type="match status" value="1"/>
</dbReference>
<keyword evidence="5 8" id="KW-0812">Transmembrane</keyword>
<keyword evidence="3" id="KW-0813">Transport</keyword>
<evidence type="ECO:0000313" key="9">
    <source>
        <dbReference type="EMBL" id="QJT10369.1"/>
    </source>
</evidence>
<evidence type="ECO:0000313" key="12">
    <source>
        <dbReference type="Proteomes" id="UP000503251"/>
    </source>
</evidence>
<gene>
    <name evidence="10" type="ORF">DQK91_15670</name>
    <name evidence="9" type="ORF">E8L03_16155</name>
</gene>
<keyword evidence="6 8" id="KW-1133">Transmembrane helix</keyword>
<reference evidence="9 12" key="2">
    <citation type="submission" date="2019-04" db="EMBL/GenBank/DDBJ databases">
        <title>Isolation and culture of sulfate reducing bacteria from the cold seep of the South China Sea.</title>
        <authorList>
            <person name="Sun C."/>
            <person name="Liu R."/>
        </authorList>
    </citation>
    <scope>NUCLEOTIDE SEQUENCE [LARGE SCALE GENOMIC DNA]</scope>
    <source>
        <strain evidence="9 12">CS1</strain>
    </source>
</reference>
<dbReference type="OrthoDB" id="9803444at2"/>
<evidence type="ECO:0000256" key="5">
    <source>
        <dbReference type="ARBA" id="ARBA00022692"/>
    </source>
</evidence>
<dbReference type="GO" id="GO:1903785">
    <property type="term" value="P:L-valine transmembrane transport"/>
    <property type="evidence" value="ECO:0007669"/>
    <property type="project" value="TreeGrafter"/>
</dbReference>
<evidence type="ECO:0000256" key="4">
    <source>
        <dbReference type="ARBA" id="ARBA00022475"/>
    </source>
</evidence>
<keyword evidence="7 8" id="KW-0472">Membrane</keyword>
<sequence length="240" mass="25199">MPRASKHFILGLRAVSPILLGVLPFGVIAGITVIETGHGALDASLFSLLAFAGASQIASLALLKSGAPVLVAALTGLVINMRYLMYSASIAPYFAERPLPLKAVFACILSDQSYALSVSKFRSEPQLPKRAKMAYYAGCALGVWTMWQLGTIAGALLGRAVPPELGLEFAVPLTFLALLFQVLTDRGLIIAAIVGGGLSVLLSSMPANTGFLIAAVVGIVAGYYARPPEERRPPGTEDEQ</sequence>
<proteinExistence type="inferred from homology"/>
<accession>A0A6P1ZDB1</accession>
<feature type="transmembrane region" description="Helical" evidence="8">
    <location>
        <begin position="207"/>
        <end position="225"/>
    </location>
</feature>
<feature type="transmembrane region" description="Helical" evidence="8">
    <location>
        <begin position="133"/>
        <end position="157"/>
    </location>
</feature>
<dbReference type="InterPro" id="IPR011606">
    <property type="entry name" value="Brnchd-chn_aa_trnsp_permease"/>
</dbReference>
<feature type="transmembrane region" description="Helical" evidence="8">
    <location>
        <begin position="12"/>
        <end position="33"/>
    </location>
</feature>
<evidence type="ECO:0000256" key="2">
    <source>
        <dbReference type="ARBA" id="ARBA00010735"/>
    </source>
</evidence>
<reference evidence="10 11" key="1">
    <citation type="submission" date="2018-06" db="EMBL/GenBank/DDBJ databases">
        <title>Complete genome of Desulfovibrio marinus P48SEP.</title>
        <authorList>
            <person name="Crispim J.S."/>
            <person name="Vidigal P.M.P."/>
            <person name="Silva L.C.F."/>
            <person name="Araujo L.C."/>
            <person name="Laguardia C.N."/>
            <person name="Dias R.S."/>
            <person name="Sousa M.P."/>
            <person name="Paula S.O."/>
            <person name="Silva C."/>
        </authorList>
    </citation>
    <scope>NUCLEOTIDE SEQUENCE [LARGE SCALE GENOMIC DNA]</scope>
    <source>
        <strain evidence="10 11">P48SEP</strain>
    </source>
</reference>
<comment type="subcellular location">
    <subcellularLocation>
        <location evidence="1">Cell membrane</location>
        <topology evidence="1">Multi-pass membrane protein</topology>
    </subcellularLocation>
</comment>
<evidence type="ECO:0000256" key="6">
    <source>
        <dbReference type="ARBA" id="ARBA00022989"/>
    </source>
</evidence>
<name>A0A6P1ZDB1_9BACT</name>
<evidence type="ECO:0000313" key="11">
    <source>
        <dbReference type="Proteomes" id="UP000434052"/>
    </source>
</evidence>
<dbReference type="RefSeq" id="WP_144306328.1">
    <property type="nucleotide sequence ID" value="NZ_CP039543.1"/>
</dbReference>
<evidence type="ECO:0000256" key="1">
    <source>
        <dbReference type="ARBA" id="ARBA00004651"/>
    </source>
</evidence>
<dbReference type="Pfam" id="PF03591">
    <property type="entry name" value="AzlC"/>
    <property type="match status" value="1"/>
</dbReference>
<evidence type="ECO:0000256" key="3">
    <source>
        <dbReference type="ARBA" id="ARBA00022448"/>
    </source>
</evidence>
<organism evidence="10 11">
    <name type="scientific">Oceanidesulfovibrio marinus</name>
    <dbReference type="NCBI Taxonomy" id="370038"/>
    <lineage>
        <taxon>Bacteria</taxon>
        <taxon>Pseudomonadati</taxon>
        <taxon>Thermodesulfobacteriota</taxon>
        <taxon>Desulfovibrionia</taxon>
        <taxon>Desulfovibrionales</taxon>
        <taxon>Desulfovibrionaceae</taxon>
        <taxon>Oceanidesulfovibrio</taxon>
    </lineage>
</organism>
<evidence type="ECO:0000256" key="7">
    <source>
        <dbReference type="ARBA" id="ARBA00023136"/>
    </source>
</evidence>
<protein>
    <submittedName>
        <fullName evidence="9">AzlC family ABC transporter permease</fullName>
    </submittedName>
    <submittedName>
        <fullName evidence="10">Branched-chain amino acid ABC transporter permease</fullName>
    </submittedName>
</protein>
<dbReference type="EMBL" id="QMIF01000011">
    <property type="protein sequence ID" value="TVM32317.1"/>
    <property type="molecule type" value="Genomic_DNA"/>
</dbReference>
<dbReference type="EMBL" id="CP039543">
    <property type="protein sequence ID" value="QJT10369.1"/>
    <property type="molecule type" value="Genomic_DNA"/>
</dbReference>
<evidence type="ECO:0000256" key="8">
    <source>
        <dbReference type="SAM" id="Phobius"/>
    </source>
</evidence>
<dbReference type="Proteomes" id="UP000434052">
    <property type="component" value="Unassembled WGS sequence"/>
</dbReference>
<dbReference type="AlphaFoldDB" id="A0A6P1ZDB1"/>